<keyword evidence="1" id="KW-1133">Transmembrane helix</keyword>
<evidence type="ECO:0000313" key="2">
    <source>
        <dbReference type="EMBL" id="CAF1012393.1"/>
    </source>
</evidence>
<sequence length="211" mass="23947">MQTTQMSSTNDLTNIADGTPTILPSRSKYEERLDKAIKYYSSKTLVAQIVLACVFAIPELRYGIGYKNQCPMQPQISMFLIVHGATKFAWVFLNILASIDAKIINERMNKKDLARQLMLINLILQFLFALWFPSWFIAGNIWVFRNKSRHQSTDPTNTSTYCNDELYQAASLLIIMTYIATGAIIIGTIKRRLIGKMIKTAVNNITSNISH</sequence>
<evidence type="ECO:0000313" key="4">
    <source>
        <dbReference type="Proteomes" id="UP000663860"/>
    </source>
</evidence>
<comment type="caution">
    <text evidence="2">The sequence shown here is derived from an EMBL/GenBank/DDBJ whole genome shotgun (WGS) entry which is preliminary data.</text>
</comment>
<organism evidence="2 4">
    <name type="scientific">Adineta steineri</name>
    <dbReference type="NCBI Taxonomy" id="433720"/>
    <lineage>
        <taxon>Eukaryota</taxon>
        <taxon>Metazoa</taxon>
        <taxon>Spiralia</taxon>
        <taxon>Gnathifera</taxon>
        <taxon>Rotifera</taxon>
        <taxon>Eurotatoria</taxon>
        <taxon>Bdelloidea</taxon>
        <taxon>Adinetida</taxon>
        <taxon>Adinetidae</taxon>
        <taxon>Adineta</taxon>
    </lineage>
</organism>
<reference evidence="2" key="1">
    <citation type="submission" date="2021-02" db="EMBL/GenBank/DDBJ databases">
        <authorList>
            <person name="Nowell W R."/>
        </authorList>
    </citation>
    <scope>NUCLEOTIDE SEQUENCE</scope>
</reference>
<dbReference type="InterPro" id="IPR040350">
    <property type="entry name" value="TMEM272"/>
</dbReference>
<dbReference type="Proteomes" id="UP000663868">
    <property type="component" value="Unassembled WGS sequence"/>
</dbReference>
<feature type="transmembrane region" description="Helical" evidence="1">
    <location>
        <begin position="45"/>
        <end position="64"/>
    </location>
</feature>
<feature type="transmembrane region" description="Helical" evidence="1">
    <location>
        <begin position="166"/>
        <end position="189"/>
    </location>
</feature>
<dbReference type="EMBL" id="CAJNOE010000175">
    <property type="protein sequence ID" value="CAF1012393.1"/>
    <property type="molecule type" value="Genomic_DNA"/>
</dbReference>
<keyword evidence="1" id="KW-0812">Transmembrane</keyword>
<accession>A0A814HPF4</accession>
<dbReference type="PANTHER" id="PTHR33444">
    <property type="entry name" value="SI:DKEY-19B23.12-RELATED"/>
    <property type="match status" value="1"/>
</dbReference>
<proteinExistence type="predicted"/>
<name>A0A814HPF4_9BILA</name>
<gene>
    <name evidence="2" type="ORF">IZO911_LOCUS18254</name>
    <name evidence="3" type="ORF">KXQ929_LOCUS391</name>
</gene>
<keyword evidence="1" id="KW-0472">Membrane</keyword>
<dbReference type="EMBL" id="CAJOBB010000009">
    <property type="protein sequence ID" value="CAF3507140.1"/>
    <property type="molecule type" value="Genomic_DNA"/>
</dbReference>
<evidence type="ECO:0000313" key="3">
    <source>
        <dbReference type="EMBL" id="CAF3507140.1"/>
    </source>
</evidence>
<feature type="transmembrane region" description="Helical" evidence="1">
    <location>
        <begin position="117"/>
        <end position="138"/>
    </location>
</feature>
<feature type="transmembrane region" description="Helical" evidence="1">
    <location>
        <begin position="76"/>
        <end position="96"/>
    </location>
</feature>
<dbReference type="PANTHER" id="PTHR33444:SF7">
    <property type="entry name" value="TRANSMEMBRANE PROTEIN 272"/>
    <property type="match status" value="1"/>
</dbReference>
<protein>
    <submittedName>
        <fullName evidence="2">Uncharacterized protein</fullName>
    </submittedName>
</protein>
<dbReference type="AlphaFoldDB" id="A0A814HPF4"/>
<evidence type="ECO:0000256" key="1">
    <source>
        <dbReference type="SAM" id="Phobius"/>
    </source>
</evidence>
<dbReference type="Proteomes" id="UP000663860">
    <property type="component" value="Unassembled WGS sequence"/>
</dbReference>